<organism evidence="2 3">
    <name type="scientific">Quadrisphaera setariae</name>
    <dbReference type="NCBI Taxonomy" id="2593304"/>
    <lineage>
        <taxon>Bacteria</taxon>
        <taxon>Bacillati</taxon>
        <taxon>Actinomycetota</taxon>
        <taxon>Actinomycetes</taxon>
        <taxon>Kineosporiales</taxon>
        <taxon>Kineosporiaceae</taxon>
        <taxon>Quadrisphaera</taxon>
    </lineage>
</organism>
<dbReference type="PANTHER" id="PTHR30032:SF8">
    <property type="entry name" value="GERMINATION-SPECIFIC N-ACETYLMURAMOYL-L-ALANINE AMIDASE"/>
    <property type="match status" value="1"/>
</dbReference>
<evidence type="ECO:0008006" key="4">
    <source>
        <dbReference type="Google" id="ProtNLM"/>
    </source>
</evidence>
<protein>
    <recommendedName>
        <fullName evidence="4">Cell wall binding repeat 2</fullName>
    </recommendedName>
</protein>
<proteinExistence type="predicted"/>
<evidence type="ECO:0000313" key="2">
    <source>
        <dbReference type="EMBL" id="TXR57993.1"/>
    </source>
</evidence>
<accession>A0A5C8ZLF2</accession>
<evidence type="ECO:0000256" key="1">
    <source>
        <dbReference type="SAM" id="SignalP"/>
    </source>
</evidence>
<dbReference type="InterPro" id="IPR051922">
    <property type="entry name" value="Bact_Sporulation_Assoc"/>
</dbReference>
<gene>
    <name evidence="2" type="ORF">FMM08_01870</name>
</gene>
<dbReference type="AlphaFoldDB" id="A0A5C8ZLF2"/>
<dbReference type="Pfam" id="PF04122">
    <property type="entry name" value="CW_binding_2"/>
    <property type="match status" value="3"/>
</dbReference>
<sequence length="907" mass="90616">MEDIHMSARNMAKRTAAGTLALAVCLGGGAIALASAASADANFKFDQRIQGDDRYGTAIAASKAAFDKADNVILVNGYATVDGLTASYLAGVANAPILYVSDKGADDATKAEIKRLGAKNIWLVGGTTVIPTSVETAIKGDGYNVSRINGSDRYETAAMIAEAGIKLNGGKKPSKVFVASGTSFADALAVSPVAFVKGYPVILTDKDSTSDFSKKELGNIGTDNKILVGGEAVVSKKVQADLSIKDEQRVAGADRAVTANLVSDWAKKSEGFNPANAALVGGTNGNGADSLVAAPLLGKSFTTLHFAGWDATAVYMKDHSAELTGKGFVFGGKAAVSDGQVSSAQSAAQSVAAAVGMVVTAIPTGSSTTFSYADPVTQAAKKVTTKSTDKFMVGGSAATQGAFVSSLQVGGTVSVVANSDGTTSYAYTALASSGYTSGLVGAFALSSTHTLTVVEPITGTALPFMGTTAGSPAWDYTSNGTSFINYTVDGQSVSKGIFEGALSLGDSISVKGTGADLNNIRTVALTSGSLVGTVAGVTMSGTAGSTGVLTSFTVKTAAGATLTQAITPASGDTYMIDGTSAAQAAFVGSGNLGSSTASPVSKGDQITYSQAGGVQKFALVNSAPAKTSGVVAKTVGGNNTDTSGVAWWGANSAQGYAAYSGVTRYIIDGTIASPSDFQAAVNPGDLVTFQAADATTNTAATLSLTSKPLSGTVAAADSSARTVSIQDADSNQISATNLSYSNVTNSTSVFGAGTSTVYTIDGATSTLAQFDAMIGRISSGARTGTAQVSINGGVVTWSLATSVFSAAPSITSAANVHGNASIVLTFNKPVTNATTAANSEWTVTGATLSATAPSWNADKTVLTLNTSSTTVAGATITVAPASSTAAANYVDTYGTAISTSSITFTIS</sequence>
<keyword evidence="1" id="KW-0732">Signal</keyword>
<evidence type="ECO:0000313" key="3">
    <source>
        <dbReference type="Proteomes" id="UP000321234"/>
    </source>
</evidence>
<dbReference type="PANTHER" id="PTHR30032">
    <property type="entry name" value="N-ACETYLMURAMOYL-L-ALANINE AMIDASE-RELATED"/>
    <property type="match status" value="1"/>
</dbReference>
<dbReference type="OrthoDB" id="9813435at2"/>
<dbReference type="InterPro" id="IPR007253">
    <property type="entry name" value="Cell_wall-bd_2"/>
</dbReference>
<name>A0A5C8ZLF2_9ACTN</name>
<keyword evidence="3" id="KW-1185">Reference proteome</keyword>
<dbReference type="Gene3D" id="3.40.50.12090">
    <property type="match status" value="2"/>
</dbReference>
<feature type="signal peptide" evidence="1">
    <location>
        <begin position="1"/>
        <end position="36"/>
    </location>
</feature>
<comment type="caution">
    <text evidence="2">The sequence shown here is derived from an EMBL/GenBank/DDBJ whole genome shotgun (WGS) entry which is preliminary data.</text>
</comment>
<dbReference type="EMBL" id="VKAC01000001">
    <property type="protein sequence ID" value="TXR57993.1"/>
    <property type="molecule type" value="Genomic_DNA"/>
</dbReference>
<dbReference type="Proteomes" id="UP000321234">
    <property type="component" value="Unassembled WGS sequence"/>
</dbReference>
<feature type="chain" id="PRO_5038438070" description="Cell wall binding repeat 2" evidence="1">
    <location>
        <begin position="37"/>
        <end position="907"/>
    </location>
</feature>
<reference evidence="2 3" key="1">
    <citation type="submission" date="2019-07" db="EMBL/GenBank/DDBJ databases">
        <title>Quadrisphaera sp. strain DD2A genome sequencing and assembly.</title>
        <authorList>
            <person name="Kim I."/>
        </authorList>
    </citation>
    <scope>NUCLEOTIDE SEQUENCE [LARGE SCALE GENOMIC DNA]</scope>
    <source>
        <strain evidence="2 3">DD2A</strain>
    </source>
</reference>